<evidence type="ECO:0000256" key="3">
    <source>
        <dbReference type="ARBA" id="ARBA00022821"/>
    </source>
</evidence>
<comment type="similarity">
    <text evidence="1">Belongs to the CRISP family.</text>
</comment>
<evidence type="ECO:0000313" key="9">
    <source>
        <dbReference type="RefSeq" id="XP_027125585.1"/>
    </source>
</evidence>
<evidence type="ECO:0000313" key="8">
    <source>
        <dbReference type="Proteomes" id="UP001652660"/>
    </source>
</evidence>
<keyword evidence="2 6" id="KW-0732">Signal</keyword>
<keyword evidence="8" id="KW-1185">Reference proteome</keyword>
<dbReference type="InterPro" id="IPR001283">
    <property type="entry name" value="CRISP-related"/>
</dbReference>
<dbReference type="SMART" id="SM00198">
    <property type="entry name" value="SCP"/>
    <property type="match status" value="1"/>
</dbReference>
<dbReference type="AlphaFoldDB" id="A0A6P6XCT3"/>
<keyword evidence="4" id="KW-1015">Disulfide bond</keyword>
<name>A0A6P6XCT3_COFAR</name>
<accession>A0A6P6XCT3</accession>
<dbReference type="CDD" id="cd05381">
    <property type="entry name" value="CAP_PR-1"/>
    <property type="match status" value="1"/>
</dbReference>
<dbReference type="Pfam" id="PF00188">
    <property type="entry name" value="CAP"/>
    <property type="match status" value="1"/>
</dbReference>
<dbReference type="RefSeq" id="XP_027125585.1">
    <property type="nucleotide sequence ID" value="XM_027269784.1"/>
</dbReference>
<dbReference type="Proteomes" id="UP001652660">
    <property type="component" value="Chromosome 4c"/>
</dbReference>
<evidence type="ECO:0000256" key="1">
    <source>
        <dbReference type="ARBA" id="ARBA00009923"/>
    </source>
</evidence>
<dbReference type="Proteomes" id="UP001652660">
    <property type="component" value="Chromosome 4e"/>
</dbReference>
<feature type="signal peptide" evidence="6">
    <location>
        <begin position="1"/>
        <end position="24"/>
    </location>
</feature>
<evidence type="ECO:0000313" key="10">
    <source>
        <dbReference type="RefSeq" id="XP_071903704.1"/>
    </source>
</evidence>
<keyword evidence="5" id="KW-0568">Pathogenesis-related protein</keyword>
<evidence type="ECO:0000259" key="7">
    <source>
        <dbReference type="SMART" id="SM00198"/>
    </source>
</evidence>
<keyword evidence="3" id="KW-0611">Plant defense</keyword>
<dbReference type="InterPro" id="IPR035940">
    <property type="entry name" value="CAP_sf"/>
</dbReference>
<organism evidence="8 9">
    <name type="scientific">Coffea arabica</name>
    <name type="common">Arabian coffee</name>
    <dbReference type="NCBI Taxonomy" id="13443"/>
    <lineage>
        <taxon>Eukaryota</taxon>
        <taxon>Viridiplantae</taxon>
        <taxon>Streptophyta</taxon>
        <taxon>Embryophyta</taxon>
        <taxon>Tracheophyta</taxon>
        <taxon>Spermatophyta</taxon>
        <taxon>Magnoliopsida</taxon>
        <taxon>eudicotyledons</taxon>
        <taxon>Gunneridae</taxon>
        <taxon>Pentapetalae</taxon>
        <taxon>asterids</taxon>
        <taxon>lamiids</taxon>
        <taxon>Gentianales</taxon>
        <taxon>Rubiaceae</taxon>
        <taxon>Ixoroideae</taxon>
        <taxon>Gardenieae complex</taxon>
        <taxon>Bertiereae - Coffeeae clade</taxon>
        <taxon>Coffeeae</taxon>
        <taxon>Coffea</taxon>
    </lineage>
</organism>
<dbReference type="InterPro" id="IPR014044">
    <property type="entry name" value="CAP_dom"/>
</dbReference>
<dbReference type="PRINTS" id="PR00837">
    <property type="entry name" value="V5TPXLIKE"/>
</dbReference>
<dbReference type="PROSITE" id="PS01010">
    <property type="entry name" value="CRISP_2"/>
    <property type="match status" value="1"/>
</dbReference>
<dbReference type="GO" id="GO:0005576">
    <property type="term" value="C:extracellular region"/>
    <property type="evidence" value="ECO:0007669"/>
    <property type="project" value="InterPro"/>
</dbReference>
<dbReference type="PANTHER" id="PTHR10334">
    <property type="entry name" value="CYSTEINE-RICH SECRETORY PROTEIN-RELATED"/>
    <property type="match status" value="1"/>
</dbReference>
<feature type="domain" description="SCP" evidence="7">
    <location>
        <begin position="26"/>
        <end position="158"/>
    </location>
</feature>
<reference evidence="8" key="1">
    <citation type="journal article" date="2025" name="Foods">
        <title>Unveiling the Microbial Signatures of Arabica Coffee Cherries: Insights into Ripeness Specific Diversity, Functional Traits, and Implications for Quality and Safety.</title>
        <authorList>
            <consortium name="RefSeq"/>
            <person name="Tenea G.N."/>
            <person name="Cifuentes V."/>
            <person name="Reyes P."/>
            <person name="Cevallos-Vallejos M."/>
        </authorList>
    </citation>
    <scope>NUCLEOTIDE SEQUENCE [LARGE SCALE GENOMIC DNA]</scope>
</reference>
<dbReference type="RefSeq" id="XP_071903704.1">
    <property type="nucleotide sequence ID" value="XM_072047603.1"/>
</dbReference>
<dbReference type="GeneID" id="113742080"/>
<sequence length="162" mass="18295">MGSFKISSAIFCFVLLAMFWPSRAQNSQQDYLDVHNAARAQVNVSRIAWDDRLAAYAKNYATQRMNDCQLMHSGGPYGENLAAGSGDFTARAAVNLWVNERQYYDYGSNSCTQGKECRHYTQVVWRNSARTGCARVQCTNSPSWFVICSYDPPGNYIGQRPY</sequence>
<evidence type="ECO:0000256" key="2">
    <source>
        <dbReference type="ARBA" id="ARBA00022729"/>
    </source>
</evidence>
<proteinExistence type="inferred from homology"/>
<dbReference type="PROSITE" id="PS01009">
    <property type="entry name" value="CRISP_1"/>
    <property type="match status" value="1"/>
</dbReference>
<feature type="chain" id="PRO_5027545877" evidence="6">
    <location>
        <begin position="25"/>
        <end position="162"/>
    </location>
</feature>
<dbReference type="SUPFAM" id="SSF55797">
    <property type="entry name" value="PR-1-like"/>
    <property type="match status" value="1"/>
</dbReference>
<dbReference type="FunFam" id="3.40.33.10:FF:000006">
    <property type="entry name" value="Putative pathogenesis-related protein 1"/>
    <property type="match status" value="1"/>
</dbReference>
<evidence type="ECO:0000256" key="6">
    <source>
        <dbReference type="SAM" id="SignalP"/>
    </source>
</evidence>
<gene>
    <name evidence="9" type="primary">LOC113742080</name>
    <name evidence="10" type="synonym">LOC113739422</name>
</gene>
<evidence type="ECO:0000256" key="4">
    <source>
        <dbReference type="ARBA" id="ARBA00023157"/>
    </source>
</evidence>
<dbReference type="GO" id="GO:0098542">
    <property type="term" value="P:defense response to other organism"/>
    <property type="evidence" value="ECO:0007669"/>
    <property type="project" value="UniProtKB-ARBA"/>
</dbReference>
<protein>
    <submittedName>
        <fullName evidence="9 10">Pathogenesis-related leaf protein 6-like</fullName>
    </submittedName>
</protein>
<dbReference type="InterPro" id="IPR018244">
    <property type="entry name" value="Allrgn_V5/Tpx1_CS"/>
</dbReference>
<dbReference type="Gene3D" id="3.40.33.10">
    <property type="entry name" value="CAP"/>
    <property type="match status" value="1"/>
</dbReference>
<reference evidence="9" key="2">
    <citation type="submission" date="2025-04" db="UniProtKB">
        <authorList>
            <consortium name="RefSeq"/>
        </authorList>
    </citation>
    <scope>IDENTIFICATION</scope>
    <source>
        <tissue evidence="9 10">Leaves</tissue>
    </source>
</reference>
<evidence type="ECO:0000256" key="5">
    <source>
        <dbReference type="ARBA" id="ARBA00023265"/>
    </source>
</evidence>
<dbReference type="OrthoDB" id="337038at2759"/>